<dbReference type="Proteomes" id="UP000184066">
    <property type="component" value="Unassembled WGS sequence"/>
</dbReference>
<accession>A0A1M7TPL3</accession>
<dbReference type="Gene3D" id="3.40.980.10">
    <property type="entry name" value="MoaB/Mog-like domain"/>
    <property type="match status" value="1"/>
</dbReference>
<sequence>MQFGPIPLDQARGCILAHSMNVGGRRLRKGAPLSDDDLAALRAAGHERVVAARLGPEDMPEDAAAARVAAALAPNPTAAGLSVSAPFTGRANLYALTGGVLRVDAARIHALNAVHESVTVATLPDMTRVEPRQMVATVKIIPYAAPRAAVEAACAALGGGGALRLHPPRIGSASLILTRTPGMKESLIGKGAEAVRRRLAALGVSELEVTSVPHEVAPLAEALRAARGELALILGGSATSDRRDVGPAAVEAVGGEIERFGMPVDPGNLLFLARLADGRPALGLPGCVRAPALNGADWVLERLVCAVPIGAEDIARMGVGGLLKEIPSRPQPRAGGARAAARPVVSAVVLAAGAGRRMGGRDKLLERVGAEPLLRRIVRAMLDSDADETIVVLRPEDEARRKALEGLDVRIVENPVAAEGMASSIRAGLRALRPDADAVALALADMPEIGPAHMNALIAAFDPDEGRAIVRAADEDGRPGHPVLFGRRFFESLSRLTGDEGAREVLRENADFVLAVRTPGHGARIDLDTPEAWAAWRADAAPPLAGG</sequence>
<dbReference type="InterPro" id="IPR029044">
    <property type="entry name" value="Nucleotide-diphossugar_trans"/>
</dbReference>
<dbReference type="EMBL" id="FRDL01000008">
    <property type="protein sequence ID" value="SHN72573.1"/>
    <property type="molecule type" value="Genomic_DNA"/>
</dbReference>
<keyword evidence="3" id="KW-0808">Transferase</keyword>
<evidence type="ECO:0000256" key="1">
    <source>
        <dbReference type="ARBA" id="ARBA00022842"/>
    </source>
</evidence>
<dbReference type="InterPro" id="IPR012184">
    <property type="entry name" value="Bifunc_Mopterin-bd"/>
</dbReference>
<keyword evidence="3" id="KW-0548">Nucleotidyltransferase</keyword>
<keyword evidence="1" id="KW-0460">Magnesium</keyword>
<dbReference type="PANTHER" id="PTHR43777">
    <property type="entry name" value="MOLYBDENUM COFACTOR CYTIDYLYLTRANSFERASE"/>
    <property type="match status" value="1"/>
</dbReference>
<dbReference type="GO" id="GO:0016779">
    <property type="term" value="F:nucleotidyltransferase activity"/>
    <property type="evidence" value="ECO:0007669"/>
    <property type="project" value="UniProtKB-KW"/>
</dbReference>
<dbReference type="STRING" id="1189325.SAMN04488119_108109"/>
<dbReference type="InterPro" id="IPR025877">
    <property type="entry name" value="MobA-like_NTP_Trfase"/>
</dbReference>
<dbReference type="PANTHER" id="PTHR43777:SF1">
    <property type="entry name" value="MOLYBDENUM COFACTOR CYTIDYLYLTRANSFERASE"/>
    <property type="match status" value="1"/>
</dbReference>
<keyword evidence="4" id="KW-1185">Reference proteome</keyword>
<evidence type="ECO:0000313" key="3">
    <source>
        <dbReference type="EMBL" id="SHN72573.1"/>
    </source>
</evidence>
<reference evidence="3 4" key="1">
    <citation type="submission" date="2016-12" db="EMBL/GenBank/DDBJ databases">
        <authorList>
            <person name="Song W.-J."/>
            <person name="Kurnit D.M."/>
        </authorList>
    </citation>
    <scope>NUCLEOTIDE SEQUENCE [LARGE SCALE GENOMIC DNA]</scope>
    <source>
        <strain evidence="3 4">CGMCC 1.10808</strain>
    </source>
</reference>
<evidence type="ECO:0000259" key="2">
    <source>
        <dbReference type="Pfam" id="PF12804"/>
    </source>
</evidence>
<dbReference type="AlphaFoldDB" id="A0A1M7TPL3"/>
<dbReference type="SUPFAM" id="SSF53448">
    <property type="entry name" value="Nucleotide-diphospho-sugar transferases"/>
    <property type="match status" value="1"/>
</dbReference>
<dbReference type="Gene3D" id="3.90.550.10">
    <property type="entry name" value="Spore Coat Polysaccharide Biosynthesis Protein SpsA, Chain A"/>
    <property type="match status" value="1"/>
</dbReference>
<dbReference type="PIRSF" id="PIRSF036626">
    <property type="entry name" value="MPTBd_MobAlike"/>
    <property type="match status" value="1"/>
</dbReference>
<gene>
    <name evidence="3" type="ORF">SAMN05216200_108110</name>
</gene>
<dbReference type="CDD" id="cd04182">
    <property type="entry name" value="GT_2_like_f"/>
    <property type="match status" value="1"/>
</dbReference>
<feature type="domain" description="MobA-like NTP transferase" evidence="2">
    <location>
        <begin position="347"/>
        <end position="509"/>
    </location>
</feature>
<dbReference type="SUPFAM" id="SSF53218">
    <property type="entry name" value="Molybdenum cofactor biosynthesis proteins"/>
    <property type="match status" value="1"/>
</dbReference>
<name>A0A1M7TPL3_9RHOB</name>
<dbReference type="InterPro" id="IPR036425">
    <property type="entry name" value="MoaB/Mog-like_dom_sf"/>
</dbReference>
<dbReference type="CDD" id="cd03522">
    <property type="entry name" value="MoeA_like"/>
    <property type="match status" value="1"/>
</dbReference>
<evidence type="ECO:0000313" key="4">
    <source>
        <dbReference type="Proteomes" id="UP000184066"/>
    </source>
</evidence>
<dbReference type="RefSeq" id="WP_072747911.1">
    <property type="nucleotide sequence ID" value="NZ_FOHL01000008.1"/>
</dbReference>
<protein>
    <submittedName>
        <fullName evidence="3">Molybdenum cofactor cytidylyltransferase</fullName>
    </submittedName>
</protein>
<organism evidence="3 4">
    <name type="scientific">Oceanicella actignis</name>
    <dbReference type="NCBI Taxonomy" id="1189325"/>
    <lineage>
        <taxon>Bacteria</taxon>
        <taxon>Pseudomonadati</taxon>
        <taxon>Pseudomonadota</taxon>
        <taxon>Alphaproteobacteria</taxon>
        <taxon>Rhodobacterales</taxon>
        <taxon>Paracoccaceae</taxon>
        <taxon>Oceanicella</taxon>
    </lineage>
</organism>
<proteinExistence type="predicted"/>
<dbReference type="OrthoDB" id="9779263at2"/>
<dbReference type="Pfam" id="PF12804">
    <property type="entry name" value="NTP_transf_3"/>
    <property type="match status" value="1"/>
</dbReference>